<feature type="non-terminal residue" evidence="1">
    <location>
        <position position="1"/>
    </location>
</feature>
<comment type="caution">
    <text evidence="1">The sequence shown here is derived from an EMBL/GenBank/DDBJ whole genome shotgun (WGS) entry which is preliminary data.</text>
</comment>
<proteinExistence type="predicted"/>
<name>A0ACB9XHQ9_CHAAC</name>
<sequence length="82" mass="9068">HNKIISTVFTHHQCSNTSKASGNTESPEQVTKGPGRVKPARTCPEIQVQSRHHRRTREHRGSVSSLKTTRLHSGTGELMALT</sequence>
<dbReference type="EMBL" id="CM043790">
    <property type="protein sequence ID" value="KAI4826136.1"/>
    <property type="molecule type" value="Genomic_DNA"/>
</dbReference>
<organism evidence="1 2">
    <name type="scientific">Chaenocephalus aceratus</name>
    <name type="common">Blackfin icefish</name>
    <name type="synonym">Chaenichthys aceratus</name>
    <dbReference type="NCBI Taxonomy" id="36190"/>
    <lineage>
        <taxon>Eukaryota</taxon>
        <taxon>Metazoa</taxon>
        <taxon>Chordata</taxon>
        <taxon>Craniata</taxon>
        <taxon>Vertebrata</taxon>
        <taxon>Euteleostomi</taxon>
        <taxon>Actinopterygii</taxon>
        <taxon>Neopterygii</taxon>
        <taxon>Teleostei</taxon>
        <taxon>Neoteleostei</taxon>
        <taxon>Acanthomorphata</taxon>
        <taxon>Eupercaria</taxon>
        <taxon>Perciformes</taxon>
        <taxon>Notothenioidei</taxon>
        <taxon>Channichthyidae</taxon>
        <taxon>Chaenocephalus</taxon>
    </lineage>
</organism>
<gene>
    <name evidence="1" type="ORF">KUCAC02_021783</name>
</gene>
<accession>A0ACB9XHQ9</accession>
<protein>
    <submittedName>
        <fullName evidence="1">Uncharacterized protein</fullName>
    </submittedName>
</protein>
<evidence type="ECO:0000313" key="1">
    <source>
        <dbReference type="EMBL" id="KAI4826136.1"/>
    </source>
</evidence>
<dbReference type="Proteomes" id="UP001057452">
    <property type="component" value="Chromosome 6"/>
</dbReference>
<keyword evidence="2" id="KW-1185">Reference proteome</keyword>
<evidence type="ECO:0000313" key="2">
    <source>
        <dbReference type="Proteomes" id="UP001057452"/>
    </source>
</evidence>
<reference evidence="1" key="1">
    <citation type="submission" date="2022-05" db="EMBL/GenBank/DDBJ databases">
        <title>Chromosome-level genome of Chaenocephalus aceratus.</title>
        <authorList>
            <person name="Park H."/>
        </authorList>
    </citation>
    <scope>NUCLEOTIDE SEQUENCE</scope>
    <source>
        <strain evidence="1">KU_202001</strain>
    </source>
</reference>